<evidence type="ECO:0000259" key="4">
    <source>
        <dbReference type="PROSITE" id="PS50893"/>
    </source>
</evidence>
<dbReference type="SMART" id="SM00382">
    <property type="entry name" value="AAA"/>
    <property type="match status" value="1"/>
</dbReference>
<dbReference type="SUPFAM" id="SSF52540">
    <property type="entry name" value="P-loop containing nucleoside triphosphate hydrolases"/>
    <property type="match status" value="1"/>
</dbReference>
<evidence type="ECO:0000256" key="3">
    <source>
        <dbReference type="ARBA" id="ARBA00022840"/>
    </source>
</evidence>
<dbReference type="InterPro" id="IPR017911">
    <property type="entry name" value="MacB-like_ATP-bd"/>
</dbReference>
<proteinExistence type="predicted"/>
<dbReference type="RefSeq" id="WP_013225031.1">
    <property type="nucleotide sequence ID" value="NC_014318.1"/>
</dbReference>
<dbReference type="InterPro" id="IPR015854">
    <property type="entry name" value="ABC_transpr_LolD-like"/>
</dbReference>
<protein>
    <submittedName>
        <fullName evidence="5">ATPase component of ABC-type antimicrobial peptide transport system</fullName>
    </submittedName>
</protein>
<dbReference type="PROSITE" id="PS50893">
    <property type="entry name" value="ABC_TRANSPORTER_2"/>
    <property type="match status" value="1"/>
</dbReference>
<gene>
    <name evidence="5" type="ordered locus">AMED_3168</name>
</gene>
<dbReference type="Pfam" id="PF00005">
    <property type="entry name" value="ABC_tran"/>
    <property type="match status" value="1"/>
</dbReference>
<keyword evidence="1" id="KW-0813">Transport</keyword>
<dbReference type="InterPro" id="IPR003593">
    <property type="entry name" value="AAA+_ATPase"/>
</dbReference>
<dbReference type="PATRIC" id="fig|749927.5.peg.3272"/>
<dbReference type="GeneID" id="92870932"/>
<dbReference type="AlphaFoldDB" id="A0A0H3D1Z4"/>
<dbReference type="Gene3D" id="3.40.50.300">
    <property type="entry name" value="P-loop containing nucleotide triphosphate hydrolases"/>
    <property type="match status" value="1"/>
</dbReference>
<dbReference type="EMBL" id="CP002000">
    <property type="protein sequence ID" value="ADJ44959.1"/>
    <property type="molecule type" value="Genomic_DNA"/>
</dbReference>
<evidence type="ECO:0000313" key="5">
    <source>
        <dbReference type="EMBL" id="ADJ44959.1"/>
    </source>
</evidence>
<dbReference type="GO" id="GO:0022857">
    <property type="term" value="F:transmembrane transporter activity"/>
    <property type="evidence" value="ECO:0007669"/>
    <property type="project" value="TreeGrafter"/>
</dbReference>
<keyword evidence="3" id="KW-0067">ATP-binding</keyword>
<evidence type="ECO:0000313" key="6">
    <source>
        <dbReference type="Proteomes" id="UP000000328"/>
    </source>
</evidence>
<evidence type="ECO:0000256" key="1">
    <source>
        <dbReference type="ARBA" id="ARBA00022448"/>
    </source>
</evidence>
<dbReference type="KEGG" id="amd:AMED_3168"/>
<dbReference type="FunFam" id="3.40.50.300:FF:001419">
    <property type="entry name" value="Macrolide ABC transporter ATP-binding protein"/>
    <property type="match status" value="1"/>
</dbReference>
<dbReference type="GO" id="GO:0016887">
    <property type="term" value="F:ATP hydrolysis activity"/>
    <property type="evidence" value="ECO:0007669"/>
    <property type="project" value="InterPro"/>
</dbReference>
<organism evidence="5 6">
    <name type="scientific">Amycolatopsis mediterranei (strain U-32)</name>
    <dbReference type="NCBI Taxonomy" id="749927"/>
    <lineage>
        <taxon>Bacteria</taxon>
        <taxon>Bacillati</taxon>
        <taxon>Actinomycetota</taxon>
        <taxon>Actinomycetes</taxon>
        <taxon>Pseudonocardiales</taxon>
        <taxon>Pseudonocardiaceae</taxon>
        <taxon>Amycolatopsis</taxon>
    </lineage>
</organism>
<feature type="domain" description="ABC transporter" evidence="4">
    <location>
        <begin position="9"/>
        <end position="227"/>
    </location>
</feature>
<dbReference type="InterPro" id="IPR017871">
    <property type="entry name" value="ABC_transporter-like_CS"/>
</dbReference>
<reference evidence="5 6" key="1">
    <citation type="journal article" date="2010" name="Cell Res.">
        <title>Complete genome sequence of the rifamycin SV-producing Amycolatopsis mediterranei U32 revealed its genetic characteristics in phylogeny and metabolism.</title>
        <authorList>
            <person name="Zhao W."/>
            <person name="Zhong Y."/>
            <person name="Yuan H."/>
            <person name="Wang J."/>
            <person name="Zheng H."/>
            <person name="Wang Y."/>
            <person name="Cen X."/>
            <person name="Xu F."/>
            <person name="Bai J."/>
            <person name="Han X."/>
            <person name="Lu G."/>
            <person name="Zhu Y."/>
            <person name="Shao Z."/>
            <person name="Yan H."/>
            <person name="Li C."/>
            <person name="Peng N."/>
            <person name="Zhang Z."/>
            <person name="Zhang Y."/>
            <person name="Lin W."/>
            <person name="Fan Y."/>
            <person name="Qin Z."/>
            <person name="Hu Y."/>
            <person name="Zhu B."/>
            <person name="Wang S."/>
            <person name="Ding X."/>
            <person name="Zhao G.P."/>
        </authorList>
    </citation>
    <scope>NUCLEOTIDE SEQUENCE [LARGE SCALE GENOMIC DNA]</scope>
    <source>
        <strain evidence="6">U-32</strain>
    </source>
</reference>
<dbReference type="HOGENOM" id="CLU_000604_1_22_11"/>
<dbReference type="GO" id="GO:0005886">
    <property type="term" value="C:plasma membrane"/>
    <property type="evidence" value="ECO:0007669"/>
    <property type="project" value="TreeGrafter"/>
</dbReference>
<dbReference type="GO" id="GO:0005524">
    <property type="term" value="F:ATP binding"/>
    <property type="evidence" value="ECO:0007669"/>
    <property type="project" value="UniProtKB-KW"/>
</dbReference>
<dbReference type="InterPro" id="IPR003439">
    <property type="entry name" value="ABC_transporter-like_ATP-bd"/>
</dbReference>
<dbReference type="PROSITE" id="PS00211">
    <property type="entry name" value="ABC_TRANSPORTER_1"/>
    <property type="match status" value="1"/>
</dbReference>
<dbReference type="PANTHER" id="PTHR24220">
    <property type="entry name" value="IMPORT ATP-BINDING PROTEIN"/>
    <property type="match status" value="1"/>
</dbReference>
<name>A0A0H3D1Z4_AMYMU</name>
<dbReference type="OrthoDB" id="9802264at2"/>
<dbReference type="PANTHER" id="PTHR24220:SF685">
    <property type="entry name" value="ABC TRANSPORTER RELATED"/>
    <property type="match status" value="1"/>
</dbReference>
<dbReference type="InterPro" id="IPR027417">
    <property type="entry name" value="P-loop_NTPase"/>
</dbReference>
<sequence>MTRPGTPLLVGKGLCKSFGPTRALDGAALSVSAGEVLAIMGASGSGKSTLLHCLAGILRPDAGTIDYRGADLAGMGDKGRSALRRTDFGFVFQFGQLVPELSCLENVALPLRLTGSRRKQAEAKAAEWLARLEVDGLAKRRPGDVSGGQAQRVAVARALVTGPKVVFADEPTGALDSLNGEKVMRMLTEAARESHAAVVLVTHEPRVAAYSDREIMVLDGRTVDRELVA</sequence>
<dbReference type="eggNOG" id="COG1136">
    <property type="taxonomic scope" value="Bacteria"/>
</dbReference>
<keyword evidence="2" id="KW-0547">Nucleotide-binding</keyword>
<evidence type="ECO:0000256" key="2">
    <source>
        <dbReference type="ARBA" id="ARBA00022741"/>
    </source>
</evidence>
<dbReference type="Proteomes" id="UP000000328">
    <property type="component" value="Chromosome"/>
</dbReference>
<accession>A0A0H3D1Z4</accession>
<dbReference type="CDD" id="cd03255">
    <property type="entry name" value="ABC_MJ0796_LolCDE_FtsE"/>
    <property type="match status" value="1"/>
</dbReference>